<dbReference type="Gene3D" id="3.90.1720.10">
    <property type="entry name" value="endopeptidase domain like (from Nostoc punctiforme)"/>
    <property type="match status" value="1"/>
</dbReference>
<dbReference type="EMBL" id="CAIIXF020000004">
    <property type="protein sequence ID" value="CAH1781902.1"/>
    <property type="molecule type" value="Genomic_DNA"/>
</dbReference>
<gene>
    <name evidence="5" type="ORF">OFUS_LOCUS8409</name>
</gene>
<evidence type="ECO:0000313" key="6">
    <source>
        <dbReference type="Proteomes" id="UP000749559"/>
    </source>
</evidence>
<keyword evidence="2" id="KW-0808">Transferase</keyword>
<dbReference type="AlphaFoldDB" id="A0A8J1YC69"/>
<dbReference type="GO" id="GO:0070292">
    <property type="term" value="P:N-acylphosphatidylethanolamine metabolic process"/>
    <property type="evidence" value="ECO:0007669"/>
    <property type="project" value="TreeGrafter"/>
</dbReference>
<comment type="similarity">
    <text evidence="1">Belongs to the H-rev107 family.</text>
</comment>
<evidence type="ECO:0000256" key="3">
    <source>
        <dbReference type="ARBA" id="ARBA00022801"/>
    </source>
</evidence>
<sequence length="177" mass="19255">MFSTAYHGSVAQYIEGGKEPELGDMLEFKRSCLYSHWAIYAGNGKVIHRTGDGDGISNISGAGSRVVATPCGQLLNKAKVQMDHIRNVIVQGVKAKINNYMGKSKWSGYEIVRRAREKIGEIGYNVIYKNCEHFCTEMRYGEDHSKQVQDTAAGVAIAGASILGGIALAKVLGNKDK</sequence>
<evidence type="ECO:0000256" key="4">
    <source>
        <dbReference type="ARBA" id="ARBA00023098"/>
    </source>
</evidence>
<evidence type="ECO:0000256" key="2">
    <source>
        <dbReference type="ARBA" id="ARBA00022679"/>
    </source>
</evidence>
<dbReference type="GO" id="GO:0004623">
    <property type="term" value="F:phospholipase A2 activity"/>
    <property type="evidence" value="ECO:0007669"/>
    <property type="project" value="TreeGrafter"/>
</dbReference>
<dbReference type="InterPro" id="IPR038765">
    <property type="entry name" value="Papain-like_cys_pep_sf"/>
</dbReference>
<dbReference type="PANTHER" id="PTHR13943:SF77">
    <property type="entry name" value="LRAT DOMAIN-CONTAINING PROTEIN"/>
    <property type="match status" value="1"/>
</dbReference>
<reference evidence="5" key="1">
    <citation type="submission" date="2022-03" db="EMBL/GenBank/DDBJ databases">
        <authorList>
            <person name="Martin C."/>
        </authorList>
    </citation>
    <scope>NUCLEOTIDE SEQUENCE</scope>
</reference>
<comment type="caution">
    <text evidence="5">The sequence shown here is derived from an EMBL/GenBank/DDBJ whole genome shotgun (WGS) entry which is preliminary data.</text>
</comment>
<organism evidence="5 6">
    <name type="scientific">Owenia fusiformis</name>
    <name type="common">Polychaete worm</name>
    <dbReference type="NCBI Taxonomy" id="6347"/>
    <lineage>
        <taxon>Eukaryota</taxon>
        <taxon>Metazoa</taxon>
        <taxon>Spiralia</taxon>
        <taxon>Lophotrochozoa</taxon>
        <taxon>Annelida</taxon>
        <taxon>Polychaeta</taxon>
        <taxon>Sedentaria</taxon>
        <taxon>Canalipalpata</taxon>
        <taxon>Sabellida</taxon>
        <taxon>Oweniida</taxon>
        <taxon>Oweniidae</taxon>
        <taxon>Owenia</taxon>
    </lineage>
</organism>
<proteinExistence type="inferred from homology"/>
<dbReference type="GO" id="GO:0008970">
    <property type="term" value="F:phospholipase A1 activity"/>
    <property type="evidence" value="ECO:0007669"/>
    <property type="project" value="TreeGrafter"/>
</dbReference>
<dbReference type="Proteomes" id="UP000749559">
    <property type="component" value="Unassembled WGS sequence"/>
</dbReference>
<dbReference type="PROSITE" id="PS51934">
    <property type="entry name" value="LRAT"/>
    <property type="match status" value="1"/>
</dbReference>
<accession>A0A8J1YC69</accession>
<dbReference type="GO" id="GO:0016410">
    <property type="term" value="F:N-acyltransferase activity"/>
    <property type="evidence" value="ECO:0007669"/>
    <property type="project" value="TreeGrafter"/>
</dbReference>
<keyword evidence="4" id="KW-0443">Lipid metabolism</keyword>
<dbReference type="OrthoDB" id="421951at2759"/>
<protein>
    <submittedName>
        <fullName evidence="5">Uncharacterized protein</fullName>
    </submittedName>
</protein>
<keyword evidence="6" id="KW-1185">Reference proteome</keyword>
<dbReference type="Pfam" id="PF04970">
    <property type="entry name" value="LRAT"/>
    <property type="match status" value="1"/>
</dbReference>
<dbReference type="SUPFAM" id="SSF54001">
    <property type="entry name" value="Cysteine proteinases"/>
    <property type="match status" value="1"/>
</dbReference>
<keyword evidence="3" id="KW-0378">Hydrolase</keyword>
<evidence type="ECO:0000313" key="5">
    <source>
        <dbReference type="EMBL" id="CAH1781902.1"/>
    </source>
</evidence>
<dbReference type="InterPro" id="IPR051496">
    <property type="entry name" value="H-rev107_PLA/AT"/>
</dbReference>
<name>A0A8J1YC69_OWEFU</name>
<dbReference type="InterPro" id="IPR007053">
    <property type="entry name" value="LRAT_dom"/>
</dbReference>
<dbReference type="PANTHER" id="PTHR13943">
    <property type="entry name" value="HRAS-LIKE SUPPRESSOR - RELATED"/>
    <property type="match status" value="1"/>
</dbReference>
<evidence type="ECO:0000256" key="1">
    <source>
        <dbReference type="ARBA" id="ARBA00007824"/>
    </source>
</evidence>
<dbReference type="GO" id="GO:0005737">
    <property type="term" value="C:cytoplasm"/>
    <property type="evidence" value="ECO:0007669"/>
    <property type="project" value="TreeGrafter"/>
</dbReference>